<dbReference type="EMBL" id="VFRR01000016">
    <property type="protein sequence ID" value="TPE51319.1"/>
    <property type="molecule type" value="Genomic_DNA"/>
</dbReference>
<gene>
    <name evidence="1" type="ORF">FJM67_09770</name>
</gene>
<dbReference type="Pfam" id="PF12069">
    <property type="entry name" value="DUF3549"/>
    <property type="match status" value="1"/>
</dbReference>
<organism evidence="1 2">
    <name type="scientific">Maribrevibacterium harenarium</name>
    <dbReference type="NCBI Taxonomy" id="2589817"/>
    <lineage>
        <taxon>Bacteria</taxon>
        <taxon>Pseudomonadati</taxon>
        <taxon>Pseudomonadota</taxon>
        <taxon>Gammaproteobacteria</taxon>
        <taxon>Oceanospirillales</taxon>
        <taxon>Oceanospirillaceae</taxon>
        <taxon>Maribrevibacterium</taxon>
    </lineage>
</organism>
<dbReference type="OrthoDB" id="5597089at2"/>
<comment type="caution">
    <text evidence="1">The sequence shown here is derived from an EMBL/GenBank/DDBJ whole genome shotgun (WGS) entry which is preliminary data.</text>
</comment>
<evidence type="ECO:0000313" key="1">
    <source>
        <dbReference type="EMBL" id="TPE51319.1"/>
    </source>
</evidence>
<protein>
    <submittedName>
        <fullName evidence="1">DUF3549 family protein</fullName>
    </submittedName>
</protein>
<sequence>MKSIESLGDLFAAVDCHATFYDVGRHIQRLTPQQVIQFDRKQTPYPTPFRQHAWLACVLSKVQAQGKEYVVWFIRLPVDEQACLNLGARDHFIKTIVDKIMHKGEEAGLQEALEDNPYAFQPDQERLASFHAKLGRDLKTQPSSYFAPVCDYIAGLPSTTDGWDELGLQGLAELAARVDIGQYESLILQAVQAAPMPLLTSLCHALEHEHLPPTVVQALAERLQESDISVTPAFIRALSREQNAQAVETSLLTLLGDLSSCSDAQIHIIAALIAKAPQWLRSSPILLRVIMEKLAHRDDGLTAFRQVLSELTQNPEDRATIWALLRSPSISPKLAEAVSQIFTPTQNTVQ</sequence>
<dbReference type="AlphaFoldDB" id="A0A501WPE9"/>
<reference evidence="1 2" key="1">
    <citation type="submission" date="2019-06" db="EMBL/GenBank/DDBJ databases">
        <title>A novel bacterium of genus Marinomonas, isolated from coastal sand.</title>
        <authorList>
            <person name="Huang H."/>
            <person name="Mo K."/>
            <person name="Hu Y."/>
        </authorList>
    </citation>
    <scope>NUCLEOTIDE SEQUENCE [LARGE SCALE GENOMIC DNA]</scope>
    <source>
        <strain evidence="1 2">HB171799</strain>
    </source>
</reference>
<evidence type="ECO:0000313" key="2">
    <source>
        <dbReference type="Proteomes" id="UP000315901"/>
    </source>
</evidence>
<proteinExistence type="predicted"/>
<keyword evidence="2" id="KW-1185">Reference proteome</keyword>
<accession>A0A501WPE9</accession>
<dbReference type="Proteomes" id="UP000315901">
    <property type="component" value="Unassembled WGS sequence"/>
</dbReference>
<dbReference type="RefSeq" id="WP_140588851.1">
    <property type="nucleotide sequence ID" value="NZ_VFRR01000016.1"/>
</dbReference>
<name>A0A501WPE9_9GAMM</name>
<dbReference type="InterPro" id="IPR021936">
    <property type="entry name" value="DUF3549"/>
</dbReference>